<keyword evidence="2 4" id="KW-0853">WD repeat</keyword>
<dbReference type="InterPro" id="IPR019775">
    <property type="entry name" value="WD40_repeat_CS"/>
</dbReference>
<name>A0A6P4Z9X6_BRABE</name>
<dbReference type="InterPro" id="IPR036322">
    <property type="entry name" value="WD40_repeat_dom_sf"/>
</dbReference>
<evidence type="ECO:0000313" key="5">
    <source>
        <dbReference type="Proteomes" id="UP000515135"/>
    </source>
</evidence>
<dbReference type="PROSITE" id="PS50082">
    <property type="entry name" value="WD_REPEATS_2"/>
    <property type="match status" value="1"/>
</dbReference>
<keyword evidence="3" id="KW-0677">Repeat</keyword>
<dbReference type="GO" id="GO:0006888">
    <property type="term" value="P:endoplasmic reticulum to Golgi vesicle-mediated transport"/>
    <property type="evidence" value="ECO:0007669"/>
    <property type="project" value="TreeGrafter"/>
</dbReference>
<evidence type="ECO:0000256" key="3">
    <source>
        <dbReference type="ARBA" id="ARBA00022737"/>
    </source>
</evidence>
<gene>
    <name evidence="6" type="primary">LOC109472551</name>
</gene>
<dbReference type="PANTHER" id="PTHR19876">
    <property type="entry name" value="COATOMER"/>
    <property type="match status" value="1"/>
</dbReference>
<sequence length="82" mass="9453">MPLRLDIKRKLSARSDRVKCVDLHPTEPWMLAALYNGNVHVWNVESQQLIKSFECCDLPVRASKFVPRKNWVVAGCVSITWT</sequence>
<evidence type="ECO:0000256" key="2">
    <source>
        <dbReference type="ARBA" id="ARBA00022574"/>
    </source>
</evidence>
<protein>
    <submittedName>
        <fullName evidence="6">Probable coatomer subunit beta'</fullName>
    </submittedName>
</protein>
<dbReference type="GeneID" id="109472551"/>
<organism evidence="5 6">
    <name type="scientific">Branchiostoma belcheri</name>
    <name type="common">Amphioxus</name>
    <dbReference type="NCBI Taxonomy" id="7741"/>
    <lineage>
        <taxon>Eukaryota</taxon>
        <taxon>Metazoa</taxon>
        <taxon>Chordata</taxon>
        <taxon>Cephalochordata</taxon>
        <taxon>Leptocardii</taxon>
        <taxon>Amphioxiformes</taxon>
        <taxon>Branchiostomatidae</taxon>
        <taxon>Branchiostoma</taxon>
    </lineage>
</organism>
<dbReference type="GO" id="GO:0006890">
    <property type="term" value="P:retrograde vesicle-mediated transport, Golgi to endoplasmic reticulum"/>
    <property type="evidence" value="ECO:0007669"/>
    <property type="project" value="TreeGrafter"/>
</dbReference>
<proteinExistence type="predicted"/>
<dbReference type="SUPFAM" id="SSF50978">
    <property type="entry name" value="WD40 repeat-like"/>
    <property type="match status" value="1"/>
</dbReference>
<dbReference type="InterPro" id="IPR050844">
    <property type="entry name" value="Coatomer_complex_subunit"/>
</dbReference>
<dbReference type="Proteomes" id="UP000515135">
    <property type="component" value="Unplaced"/>
</dbReference>
<dbReference type="OrthoDB" id="2150324at2759"/>
<evidence type="ECO:0000256" key="4">
    <source>
        <dbReference type="PROSITE-ProRule" id="PRU00221"/>
    </source>
</evidence>
<feature type="repeat" description="WD" evidence="4">
    <location>
        <begin position="11"/>
        <end position="52"/>
    </location>
</feature>
<dbReference type="GO" id="GO:0006886">
    <property type="term" value="P:intracellular protein transport"/>
    <property type="evidence" value="ECO:0007669"/>
    <property type="project" value="TreeGrafter"/>
</dbReference>
<dbReference type="RefSeq" id="XP_019627892.1">
    <property type="nucleotide sequence ID" value="XM_019772333.1"/>
</dbReference>
<dbReference type="PROSITE" id="PS00678">
    <property type="entry name" value="WD_REPEATS_1"/>
    <property type="match status" value="1"/>
</dbReference>
<keyword evidence="5" id="KW-1185">Reference proteome</keyword>
<dbReference type="AlphaFoldDB" id="A0A6P4Z9X6"/>
<evidence type="ECO:0000256" key="1">
    <source>
        <dbReference type="ARBA" id="ARBA00004347"/>
    </source>
</evidence>
<dbReference type="InterPro" id="IPR001680">
    <property type="entry name" value="WD40_rpt"/>
</dbReference>
<reference evidence="6" key="1">
    <citation type="submission" date="2025-08" db="UniProtKB">
        <authorList>
            <consortium name="RefSeq"/>
        </authorList>
    </citation>
    <scope>IDENTIFICATION</scope>
    <source>
        <tissue evidence="6">Gonad</tissue>
    </source>
</reference>
<dbReference type="GO" id="GO:0006891">
    <property type="term" value="P:intra-Golgi vesicle-mediated transport"/>
    <property type="evidence" value="ECO:0007669"/>
    <property type="project" value="TreeGrafter"/>
</dbReference>
<accession>A0A6P4Z9X6</accession>
<dbReference type="PANTHER" id="PTHR19876:SF2">
    <property type="entry name" value="COATOMER SUBUNIT BETA"/>
    <property type="match status" value="1"/>
</dbReference>
<dbReference type="InterPro" id="IPR015943">
    <property type="entry name" value="WD40/YVTN_repeat-like_dom_sf"/>
</dbReference>
<evidence type="ECO:0000313" key="6">
    <source>
        <dbReference type="RefSeq" id="XP_019627892.1"/>
    </source>
</evidence>
<dbReference type="KEGG" id="bbel:109472551"/>
<dbReference type="Pfam" id="PF00400">
    <property type="entry name" value="WD40"/>
    <property type="match status" value="1"/>
</dbReference>
<dbReference type="Gene3D" id="2.130.10.10">
    <property type="entry name" value="YVTN repeat-like/Quinoprotein amine dehydrogenase"/>
    <property type="match status" value="1"/>
</dbReference>
<dbReference type="GO" id="GO:0030126">
    <property type="term" value="C:COPI vesicle coat"/>
    <property type="evidence" value="ECO:0007669"/>
    <property type="project" value="TreeGrafter"/>
</dbReference>
<comment type="subcellular location">
    <subcellularLocation>
        <location evidence="1">Cytoplasmic vesicle</location>
        <location evidence="1">COPI-coated vesicle membrane</location>
        <topology evidence="1">Peripheral membrane protein</topology>
        <orientation evidence="1">Cytoplasmic side</orientation>
    </subcellularLocation>
</comment>